<dbReference type="InterPro" id="IPR000297">
    <property type="entry name" value="PPIase_PpiC"/>
</dbReference>
<organism evidence="14 15">
    <name type="scientific">Lacihabitans soyangensis</name>
    <dbReference type="NCBI Taxonomy" id="869394"/>
    <lineage>
        <taxon>Bacteria</taxon>
        <taxon>Pseudomonadati</taxon>
        <taxon>Bacteroidota</taxon>
        <taxon>Cytophagia</taxon>
        <taxon>Cytophagales</taxon>
        <taxon>Leadbetterellaceae</taxon>
        <taxon>Lacihabitans</taxon>
    </lineage>
</organism>
<keyword evidence="3" id="KW-0997">Cell inner membrane</keyword>
<dbReference type="InterPro" id="IPR052029">
    <property type="entry name" value="PpiD_chaperone"/>
</dbReference>
<evidence type="ECO:0000256" key="8">
    <source>
        <dbReference type="ARBA" id="ARBA00038408"/>
    </source>
</evidence>
<evidence type="ECO:0000259" key="13">
    <source>
        <dbReference type="PROSITE" id="PS50198"/>
    </source>
</evidence>
<gene>
    <name evidence="14" type="ORF">EGI31_09510</name>
</gene>
<dbReference type="Gene3D" id="3.10.50.40">
    <property type="match status" value="1"/>
</dbReference>
<reference evidence="14 15" key="1">
    <citation type="submission" date="2018-11" db="EMBL/GenBank/DDBJ databases">
        <title>Novel bacteria species description.</title>
        <authorList>
            <person name="Han J.-H."/>
        </authorList>
    </citation>
    <scope>NUCLEOTIDE SEQUENCE [LARGE SCALE GENOMIC DNA]</scope>
    <source>
        <strain evidence="14 15">KCTC23259</strain>
    </source>
</reference>
<dbReference type="GO" id="GO:0005886">
    <property type="term" value="C:plasma membrane"/>
    <property type="evidence" value="ECO:0007669"/>
    <property type="project" value="UniProtKB-SubCell"/>
</dbReference>
<comment type="subcellular location">
    <subcellularLocation>
        <location evidence="1">Cell inner membrane</location>
        <topology evidence="1">Single-pass type II membrane protein</topology>
        <orientation evidence="1">Periplasmic side</orientation>
    </subcellularLocation>
</comment>
<evidence type="ECO:0000256" key="10">
    <source>
        <dbReference type="ARBA" id="ARBA00042775"/>
    </source>
</evidence>
<dbReference type="PANTHER" id="PTHR47529:SF1">
    <property type="entry name" value="PERIPLASMIC CHAPERONE PPID"/>
    <property type="match status" value="1"/>
</dbReference>
<dbReference type="Proteomes" id="UP001204144">
    <property type="component" value="Unassembled WGS sequence"/>
</dbReference>
<evidence type="ECO:0000256" key="3">
    <source>
        <dbReference type="ARBA" id="ARBA00022519"/>
    </source>
</evidence>
<dbReference type="Pfam" id="PF13623">
    <property type="entry name" value="SurA_N_2"/>
    <property type="match status" value="1"/>
</dbReference>
<dbReference type="Gene3D" id="1.10.4030.10">
    <property type="entry name" value="Porin chaperone SurA, peptide-binding domain"/>
    <property type="match status" value="1"/>
</dbReference>
<evidence type="ECO:0000256" key="11">
    <source>
        <dbReference type="PROSITE-ProRule" id="PRU00278"/>
    </source>
</evidence>
<evidence type="ECO:0000256" key="1">
    <source>
        <dbReference type="ARBA" id="ARBA00004382"/>
    </source>
</evidence>
<keyword evidence="5 12" id="KW-1133">Transmembrane helix</keyword>
<keyword evidence="11" id="KW-0697">Rotamase</keyword>
<dbReference type="InterPro" id="IPR027304">
    <property type="entry name" value="Trigger_fact/SurA_dom_sf"/>
</dbReference>
<dbReference type="PANTHER" id="PTHR47529">
    <property type="entry name" value="PEPTIDYL-PROLYL CIS-TRANS ISOMERASE D"/>
    <property type="match status" value="1"/>
</dbReference>
<dbReference type="GO" id="GO:0003755">
    <property type="term" value="F:peptidyl-prolyl cis-trans isomerase activity"/>
    <property type="evidence" value="ECO:0007669"/>
    <property type="project" value="UniProtKB-KW"/>
</dbReference>
<evidence type="ECO:0000313" key="14">
    <source>
        <dbReference type="EMBL" id="MCP9763193.1"/>
    </source>
</evidence>
<comment type="similarity">
    <text evidence="8">Belongs to the PpiD chaperone family.</text>
</comment>
<evidence type="ECO:0000256" key="2">
    <source>
        <dbReference type="ARBA" id="ARBA00022475"/>
    </source>
</evidence>
<feature type="domain" description="PpiC" evidence="13">
    <location>
        <begin position="346"/>
        <end position="449"/>
    </location>
</feature>
<dbReference type="SUPFAM" id="SSF109998">
    <property type="entry name" value="Triger factor/SurA peptide-binding domain-like"/>
    <property type="match status" value="1"/>
</dbReference>
<dbReference type="EMBL" id="RJUF01000022">
    <property type="protein sequence ID" value="MCP9763193.1"/>
    <property type="molecule type" value="Genomic_DNA"/>
</dbReference>
<dbReference type="AlphaFoldDB" id="A0AAE3KSJ9"/>
<evidence type="ECO:0000256" key="4">
    <source>
        <dbReference type="ARBA" id="ARBA00022692"/>
    </source>
</evidence>
<evidence type="ECO:0000256" key="7">
    <source>
        <dbReference type="ARBA" id="ARBA00023186"/>
    </source>
</evidence>
<keyword evidence="2" id="KW-1003">Cell membrane</keyword>
<keyword evidence="4 12" id="KW-0812">Transmembrane</keyword>
<accession>A0AAE3KSJ9</accession>
<dbReference type="Pfam" id="PF13616">
    <property type="entry name" value="Rotamase_3"/>
    <property type="match status" value="1"/>
</dbReference>
<keyword evidence="15" id="KW-1185">Reference proteome</keyword>
<evidence type="ECO:0000256" key="12">
    <source>
        <dbReference type="SAM" id="Phobius"/>
    </source>
</evidence>
<proteinExistence type="inferred from homology"/>
<keyword evidence="11 14" id="KW-0413">Isomerase</keyword>
<feature type="transmembrane region" description="Helical" evidence="12">
    <location>
        <begin position="12"/>
        <end position="32"/>
    </location>
</feature>
<evidence type="ECO:0000313" key="15">
    <source>
        <dbReference type="Proteomes" id="UP001204144"/>
    </source>
</evidence>
<name>A0AAE3KSJ9_9BACT</name>
<evidence type="ECO:0000256" key="5">
    <source>
        <dbReference type="ARBA" id="ARBA00022989"/>
    </source>
</evidence>
<comment type="caution">
    <text evidence="14">The sequence shown here is derived from an EMBL/GenBank/DDBJ whole genome shotgun (WGS) entry which is preliminary data.</text>
</comment>
<keyword evidence="6 12" id="KW-0472">Membrane</keyword>
<evidence type="ECO:0000256" key="6">
    <source>
        <dbReference type="ARBA" id="ARBA00023136"/>
    </source>
</evidence>
<evidence type="ECO:0000256" key="9">
    <source>
        <dbReference type="ARBA" id="ARBA00040743"/>
    </source>
</evidence>
<protein>
    <recommendedName>
        <fullName evidence="9">Periplasmic chaperone PpiD</fullName>
    </recommendedName>
    <alternativeName>
        <fullName evidence="10">Periplasmic folding chaperone</fullName>
    </alternativeName>
</protein>
<keyword evidence="7" id="KW-0143">Chaperone</keyword>
<dbReference type="RefSeq" id="WP_255036980.1">
    <property type="nucleotide sequence ID" value="NZ_RJUF01000022.1"/>
</dbReference>
<dbReference type="PROSITE" id="PS50198">
    <property type="entry name" value="PPIC_PPIASE_2"/>
    <property type="match status" value="1"/>
</dbReference>
<dbReference type="InterPro" id="IPR046357">
    <property type="entry name" value="PPIase_dom_sf"/>
</dbReference>
<sequence length="710" mass="77676">MAIVNKIRERSGIAVAVIAVALLLFIVGGDIFSNQGGGLFGSSTNQVGEINGTKIDYQQYIALVEAQKLQYEGSTGRSANEQEIAQIREQVWEKLIFENVYVEEFEKLGITVSDDELRELIQGAKNMHPYVKQQFSDQQGNFNAAQHAEFIRSYTSGSMPAAQKAMWDNFKRELKTIRMREKYSNLLNKASFVTTAEAKAEYIANTEKASGKFLFVPFYSIQDSTIKVEDSEIKDYYSKHTDEFTPFDSRSITYVAYQLSPTKDDSAALNTEIRTLAKGLAAAPNAQTYANSNTDIRTPYLRSANEMTPELKAALSTAIVGSLVGPFKEGNTYSIHKFEGTETDSLYTVRASHILIRSDSTMSDSAKAAARTKAQDILNQAKSGADFAMLASQNGTDGTAQNGGDLGSFQNNGAMVKPFESAIFGFSGTGVIPNLVTTDFGYHIVKVTEPKTNTKYKLASINKELQVGELAANEIFQKAENLRASVKTIKDLEAAVKKDNSLTLLNAENLLPNSTNVNTIQNAREIVNWAYSKDAEEGDVADRVFVLGETYVIAALKSSADKEDPEAMDFKDAITVKVRNEKKTEKIMAKLGDGKGDLTALSKKYGAGALVETVTDVNFFSGMLNSAGFDPIALGKLFGLKAGQRSKVFAGESGVFVMETTAKTPAPAITDYTAYKQQVEQRTGMGRMGMIGEQILRENAKIVDNRAKLF</sequence>
<dbReference type="SUPFAM" id="SSF54534">
    <property type="entry name" value="FKBP-like"/>
    <property type="match status" value="1"/>
</dbReference>